<dbReference type="EMBL" id="JAUFRC010000001">
    <property type="protein sequence ID" value="MDN3712499.1"/>
    <property type="molecule type" value="Genomic_DNA"/>
</dbReference>
<evidence type="ECO:0008006" key="3">
    <source>
        <dbReference type="Google" id="ProtNLM"/>
    </source>
</evidence>
<name>A0ABT8D7L3_9RHOB</name>
<evidence type="ECO:0000313" key="1">
    <source>
        <dbReference type="EMBL" id="MDN3712499.1"/>
    </source>
</evidence>
<accession>A0ABT8D7L3</accession>
<protein>
    <recommendedName>
        <fullName evidence="3">IS110 family transposase</fullName>
    </recommendedName>
</protein>
<sequence length="78" mass="8625">MALLLAAVLRHGRNEQKAVYSGKGRTEFRRTVVIAVANLDPLIRVWFGLFRIAGEDGKQSLRIAAQQLGDDLFTKLSG</sequence>
<comment type="caution">
    <text evidence="1">The sequence shown here is derived from an EMBL/GenBank/DDBJ whole genome shotgun (WGS) entry which is preliminary data.</text>
</comment>
<organism evidence="1 2">
    <name type="scientific">Paracoccus cavernae</name>
    <dbReference type="NCBI Taxonomy" id="1571207"/>
    <lineage>
        <taxon>Bacteria</taxon>
        <taxon>Pseudomonadati</taxon>
        <taxon>Pseudomonadota</taxon>
        <taxon>Alphaproteobacteria</taxon>
        <taxon>Rhodobacterales</taxon>
        <taxon>Paracoccaceae</taxon>
        <taxon>Paracoccus</taxon>
    </lineage>
</organism>
<reference evidence="2" key="1">
    <citation type="journal article" date="2019" name="Int. J. Syst. Evol. Microbiol.">
        <title>The Global Catalogue of Microorganisms (GCM) 10K type strain sequencing project: providing services to taxonomists for standard genome sequencing and annotation.</title>
        <authorList>
            <consortium name="The Broad Institute Genomics Platform"/>
            <consortium name="The Broad Institute Genome Sequencing Center for Infectious Disease"/>
            <person name="Wu L."/>
            <person name="Ma J."/>
        </authorList>
    </citation>
    <scope>NUCLEOTIDE SEQUENCE [LARGE SCALE GENOMIC DNA]</scope>
    <source>
        <strain evidence="2">CECT 8482</strain>
    </source>
</reference>
<dbReference type="Proteomes" id="UP001243846">
    <property type="component" value="Unassembled WGS sequence"/>
</dbReference>
<proteinExistence type="predicted"/>
<gene>
    <name evidence="1" type="ORF">QWZ10_13425</name>
</gene>
<evidence type="ECO:0000313" key="2">
    <source>
        <dbReference type="Proteomes" id="UP001243846"/>
    </source>
</evidence>
<keyword evidence="2" id="KW-1185">Reference proteome</keyword>